<evidence type="ECO:0000313" key="3">
    <source>
        <dbReference type="EMBL" id="MDK2594432.1"/>
    </source>
</evidence>
<organism evidence="3 4">
    <name type="scientific">Pseudoalteromonas obscura</name>
    <dbReference type="NCBI Taxonomy" id="3048491"/>
    <lineage>
        <taxon>Bacteria</taxon>
        <taxon>Pseudomonadati</taxon>
        <taxon>Pseudomonadota</taxon>
        <taxon>Gammaproteobacteria</taxon>
        <taxon>Alteromonadales</taxon>
        <taxon>Pseudoalteromonadaceae</taxon>
        <taxon>Pseudoalteromonas</taxon>
    </lineage>
</organism>
<protein>
    <submittedName>
        <fullName evidence="3">Uncharacterized protein</fullName>
    </submittedName>
</protein>
<keyword evidence="2" id="KW-1133">Transmembrane helix</keyword>
<sequence>MANETTSTEVSSINSSSKEGLEVNDSKKQCQCCWQSFKLSFSTNFGQCLGKYLGQSLAKLIVVCIGLIVLALCGVEYF</sequence>
<dbReference type="RefSeq" id="WP_284136581.1">
    <property type="nucleotide sequence ID" value="NZ_JASJUT010000002.1"/>
</dbReference>
<evidence type="ECO:0000313" key="4">
    <source>
        <dbReference type="Proteomes" id="UP001231915"/>
    </source>
</evidence>
<name>A0ABT7EH97_9GAMM</name>
<comment type="caution">
    <text evidence="3">The sequence shown here is derived from an EMBL/GenBank/DDBJ whole genome shotgun (WGS) entry which is preliminary data.</text>
</comment>
<accession>A0ABT7EH97</accession>
<feature type="region of interest" description="Disordered" evidence="1">
    <location>
        <begin position="1"/>
        <end position="24"/>
    </location>
</feature>
<dbReference type="Proteomes" id="UP001231915">
    <property type="component" value="Unassembled WGS sequence"/>
</dbReference>
<evidence type="ECO:0000256" key="1">
    <source>
        <dbReference type="SAM" id="MobiDB-lite"/>
    </source>
</evidence>
<keyword evidence="4" id="KW-1185">Reference proteome</keyword>
<proteinExistence type="predicted"/>
<dbReference type="EMBL" id="JASJUT010000002">
    <property type="protein sequence ID" value="MDK2594432.1"/>
    <property type="molecule type" value="Genomic_DNA"/>
</dbReference>
<reference evidence="3 4" key="1">
    <citation type="submission" date="2023-05" db="EMBL/GenBank/DDBJ databases">
        <title>Pseudoalteromonas ardens sp. nov., Pseudoalteromonas obscura sp. nov., and Pseudoalteromonas umbrosa sp. nov., isolated from the coral Montipora capitata.</title>
        <authorList>
            <person name="Thomas E.M."/>
            <person name="Smith E.M."/>
            <person name="Papke E."/>
            <person name="Shlafstein M.D."/>
            <person name="Oline D.K."/>
            <person name="Videau P."/>
            <person name="Saw J.H."/>
            <person name="Strangman W.K."/>
            <person name="Ushijima B."/>
        </authorList>
    </citation>
    <scope>NUCLEOTIDE SEQUENCE [LARGE SCALE GENOMIC DNA]</scope>
    <source>
        <strain evidence="3 4">P94</strain>
    </source>
</reference>
<evidence type="ECO:0000256" key="2">
    <source>
        <dbReference type="SAM" id="Phobius"/>
    </source>
</evidence>
<gene>
    <name evidence="3" type="ORF">QNM18_05040</name>
</gene>
<feature type="transmembrane region" description="Helical" evidence="2">
    <location>
        <begin position="57"/>
        <end position="77"/>
    </location>
</feature>
<keyword evidence="2" id="KW-0812">Transmembrane</keyword>
<feature type="compositionally biased region" description="Low complexity" evidence="1">
    <location>
        <begin position="1"/>
        <end position="18"/>
    </location>
</feature>
<keyword evidence="2" id="KW-0472">Membrane</keyword>